<dbReference type="EMBL" id="UINC01022328">
    <property type="protein sequence ID" value="SVA91705.1"/>
    <property type="molecule type" value="Genomic_DNA"/>
</dbReference>
<dbReference type="Gene3D" id="3.90.380.10">
    <property type="entry name" value="Naphthalene 1,2-dioxygenase Alpha Subunit, Chain A, domain 1"/>
    <property type="match status" value="1"/>
</dbReference>
<gene>
    <name evidence="1" type="ORF">METZ01_LOCUS144559</name>
</gene>
<accession>A0A381ZR00</accession>
<dbReference type="SUPFAM" id="SSF50022">
    <property type="entry name" value="ISP domain"/>
    <property type="match status" value="1"/>
</dbReference>
<dbReference type="GO" id="GO:0051537">
    <property type="term" value="F:2 iron, 2 sulfur cluster binding"/>
    <property type="evidence" value="ECO:0007669"/>
    <property type="project" value="InterPro"/>
</dbReference>
<proteinExistence type="predicted"/>
<protein>
    <recommendedName>
        <fullName evidence="2">Rieske domain-containing protein</fullName>
    </recommendedName>
</protein>
<feature type="non-terminal residue" evidence="1">
    <location>
        <position position="56"/>
    </location>
</feature>
<evidence type="ECO:0000313" key="1">
    <source>
        <dbReference type="EMBL" id="SVA91705.1"/>
    </source>
</evidence>
<sequence>MTDYEPIPPPENFHDQAEHSWTLPAYWYTDSKVFEKEKKQIFYKNWWYVGALHQLS</sequence>
<dbReference type="AlphaFoldDB" id="A0A381ZR00"/>
<evidence type="ECO:0008006" key="2">
    <source>
        <dbReference type="Google" id="ProtNLM"/>
    </source>
</evidence>
<dbReference type="InterPro" id="IPR036922">
    <property type="entry name" value="Rieske_2Fe-2S_sf"/>
</dbReference>
<reference evidence="1" key="1">
    <citation type="submission" date="2018-05" db="EMBL/GenBank/DDBJ databases">
        <authorList>
            <person name="Lanie J.A."/>
            <person name="Ng W.-L."/>
            <person name="Kazmierczak K.M."/>
            <person name="Andrzejewski T.M."/>
            <person name="Davidsen T.M."/>
            <person name="Wayne K.J."/>
            <person name="Tettelin H."/>
            <person name="Glass J.I."/>
            <person name="Rusch D."/>
            <person name="Podicherti R."/>
            <person name="Tsui H.-C.T."/>
            <person name="Winkler M.E."/>
        </authorList>
    </citation>
    <scope>NUCLEOTIDE SEQUENCE</scope>
</reference>
<organism evidence="1">
    <name type="scientific">marine metagenome</name>
    <dbReference type="NCBI Taxonomy" id="408172"/>
    <lineage>
        <taxon>unclassified sequences</taxon>
        <taxon>metagenomes</taxon>
        <taxon>ecological metagenomes</taxon>
    </lineage>
</organism>
<name>A0A381ZR00_9ZZZZ</name>